<evidence type="ECO:0000256" key="11">
    <source>
        <dbReference type="PIRSR" id="PIRSR000388-3"/>
    </source>
</evidence>
<feature type="binding site" evidence="8 11">
    <location>
        <position position="44"/>
    </location>
    <ligand>
        <name>Mg(2+)</name>
        <dbReference type="ChEBI" id="CHEBI:18420"/>
    </ligand>
</feature>
<comment type="pathway">
    <text evidence="1 8">Cofactor biosynthesis; (R)-pantothenate biosynthesis; (R)-pantoate from 3-methyl-2-oxobutanoate: step 1/2.</text>
</comment>
<dbReference type="GO" id="GO:0003864">
    <property type="term" value="F:3-methyl-2-oxobutanoate hydroxymethyltransferase activity"/>
    <property type="evidence" value="ECO:0007669"/>
    <property type="project" value="UniProtKB-UniRule"/>
</dbReference>
<comment type="caution">
    <text evidence="12">The sequence shown here is derived from an EMBL/GenBank/DDBJ whole genome shotgun (WGS) entry which is preliminary data.</text>
</comment>
<organism evidence="12 13">
    <name type="scientific">Marinobacter nitratireducens</name>
    <dbReference type="NCBI Taxonomy" id="1137280"/>
    <lineage>
        <taxon>Bacteria</taxon>
        <taxon>Pseudomonadati</taxon>
        <taxon>Pseudomonadota</taxon>
        <taxon>Gammaproteobacteria</taxon>
        <taxon>Pseudomonadales</taxon>
        <taxon>Marinobacteraceae</taxon>
        <taxon>Marinobacter</taxon>
    </lineage>
</organism>
<dbReference type="PANTHER" id="PTHR20881:SF0">
    <property type="entry name" value="3-METHYL-2-OXOBUTANOATE HYDROXYMETHYLTRANSFERASE"/>
    <property type="match status" value="1"/>
</dbReference>
<dbReference type="PANTHER" id="PTHR20881">
    <property type="entry name" value="3-METHYL-2-OXOBUTANOATE HYDROXYMETHYLTRANSFERASE"/>
    <property type="match status" value="1"/>
</dbReference>
<evidence type="ECO:0000256" key="1">
    <source>
        <dbReference type="ARBA" id="ARBA00005033"/>
    </source>
</evidence>
<evidence type="ECO:0000256" key="4">
    <source>
        <dbReference type="ARBA" id="ARBA00022655"/>
    </source>
</evidence>
<dbReference type="RefSeq" id="WP_036134336.1">
    <property type="nucleotide sequence ID" value="NZ_ANIE01000009.1"/>
</dbReference>
<evidence type="ECO:0000313" key="13">
    <source>
        <dbReference type="Proteomes" id="UP000035057"/>
    </source>
</evidence>
<feature type="binding site" evidence="8 10">
    <location>
        <position position="83"/>
    </location>
    <ligand>
        <name>3-methyl-2-oxobutanoate</name>
        <dbReference type="ChEBI" id="CHEBI:11851"/>
    </ligand>
</feature>
<evidence type="ECO:0000256" key="10">
    <source>
        <dbReference type="PIRSR" id="PIRSR000388-2"/>
    </source>
</evidence>
<dbReference type="NCBIfam" id="NF001452">
    <property type="entry name" value="PRK00311.1"/>
    <property type="match status" value="1"/>
</dbReference>
<dbReference type="FunFam" id="3.20.20.60:FF:000003">
    <property type="entry name" value="3-methyl-2-oxobutanoate hydroxymethyltransferase"/>
    <property type="match status" value="1"/>
</dbReference>
<keyword evidence="8" id="KW-0963">Cytoplasm</keyword>
<dbReference type="SUPFAM" id="SSF51621">
    <property type="entry name" value="Phosphoenolpyruvate/pyruvate domain"/>
    <property type="match status" value="1"/>
</dbReference>
<feature type="binding site" evidence="8 11">
    <location>
        <position position="113"/>
    </location>
    <ligand>
        <name>Mg(2+)</name>
        <dbReference type="ChEBI" id="CHEBI:18420"/>
    </ligand>
</feature>
<dbReference type="AlphaFoldDB" id="A0A072MYI5"/>
<dbReference type="PIRSF" id="PIRSF000388">
    <property type="entry name" value="Pantoate_hydroxy_MeTrfase"/>
    <property type="match status" value="1"/>
</dbReference>
<accession>A0A072MYI5</accession>
<evidence type="ECO:0000256" key="3">
    <source>
        <dbReference type="ARBA" id="ARBA00011424"/>
    </source>
</evidence>
<keyword evidence="12" id="KW-0489">Methyltransferase</keyword>
<evidence type="ECO:0000256" key="8">
    <source>
        <dbReference type="HAMAP-Rule" id="MF_00156"/>
    </source>
</evidence>
<protein>
    <recommendedName>
        <fullName evidence="8">3-methyl-2-oxobutanoate hydroxymethyltransferase</fullName>
        <ecNumber evidence="8">2.1.2.11</ecNumber>
    </recommendedName>
    <alternativeName>
        <fullName evidence="8">Ketopantoate hydroxymethyltransferase</fullName>
        <shortName evidence="8">KPHMT</shortName>
    </alternativeName>
</protein>
<comment type="catalytic activity">
    <reaction evidence="8">
        <text>(6R)-5,10-methylene-5,6,7,8-tetrahydrofolate + 3-methyl-2-oxobutanoate + H2O = 2-dehydropantoate + (6S)-5,6,7,8-tetrahydrofolate</text>
        <dbReference type="Rhea" id="RHEA:11824"/>
        <dbReference type="ChEBI" id="CHEBI:11561"/>
        <dbReference type="ChEBI" id="CHEBI:11851"/>
        <dbReference type="ChEBI" id="CHEBI:15377"/>
        <dbReference type="ChEBI" id="CHEBI:15636"/>
        <dbReference type="ChEBI" id="CHEBI:57453"/>
        <dbReference type="EC" id="2.1.2.11"/>
    </reaction>
</comment>
<comment type="subunit">
    <text evidence="3 8">Homodecamer; pentamer of dimers.</text>
</comment>
<sequence length="264" mass="28147">MAVTINTLREFKEKGEAFSVLTSYDATFAQVVSEAGVDVILIGDSLGMVLQGNDSTLPVSLDEMVYHTACVARGNKGALIMADMPFMTYGTTEAALENAAELMRAGAHMVKLEGTDWMKETISALSERGVPVCAHLGLTPQFVNKFGGYKVQGRDERAAEMMIEHACELENAGADVILLECVPAPLAARITQAVKAPVIGIGAGADTDGQVLVVHDMLGITPGRKPRFVKDFLAEADSVQGAVEAYVKAVKARTFPAEEHTFKA</sequence>
<dbReference type="GO" id="GO:0000287">
    <property type="term" value="F:magnesium ion binding"/>
    <property type="evidence" value="ECO:0007669"/>
    <property type="project" value="TreeGrafter"/>
</dbReference>
<evidence type="ECO:0000256" key="6">
    <source>
        <dbReference type="ARBA" id="ARBA00022723"/>
    </source>
</evidence>
<comment type="similarity">
    <text evidence="2 8">Belongs to the PanB family.</text>
</comment>
<feature type="active site" description="Proton acceptor" evidence="8 9">
    <location>
        <position position="180"/>
    </location>
</feature>
<comment type="function">
    <text evidence="7 8">Catalyzes the reversible reaction in which hydroxymethyl group from 5,10-methylenetetrahydrofolate is transferred onto alpha-ketoisovalerate to form ketopantoate.</text>
</comment>
<dbReference type="EC" id="2.1.2.11" evidence="8"/>
<evidence type="ECO:0000313" key="12">
    <source>
        <dbReference type="EMBL" id="KEF30316.1"/>
    </source>
</evidence>
<feature type="binding site" evidence="8 11">
    <location>
        <position position="83"/>
    </location>
    <ligand>
        <name>Mg(2+)</name>
        <dbReference type="ChEBI" id="CHEBI:18420"/>
    </ligand>
</feature>
<dbReference type="Pfam" id="PF02548">
    <property type="entry name" value="Pantoate_transf"/>
    <property type="match status" value="1"/>
</dbReference>
<evidence type="ECO:0000256" key="9">
    <source>
        <dbReference type="PIRSR" id="PIRSR000388-1"/>
    </source>
</evidence>
<keyword evidence="13" id="KW-1185">Reference proteome</keyword>
<dbReference type="InterPro" id="IPR040442">
    <property type="entry name" value="Pyrv_kinase-like_dom_sf"/>
</dbReference>
<dbReference type="Gene3D" id="3.20.20.60">
    <property type="entry name" value="Phosphoenolpyruvate-binding domains"/>
    <property type="match status" value="1"/>
</dbReference>
<dbReference type="OrthoDB" id="9781789at2"/>
<dbReference type="NCBIfam" id="TIGR00222">
    <property type="entry name" value="panB"/>
    <property type="match status" value="1"/>
</dbReference>
<feature type="binding site" evidence="8 10">
    <location>
        <begin position="44"/>
        <end position="45"/>
    </location>
    <ligand>
        <name>3-methyl-2-oxobutanoate</name>
        <dbReference type="ChEBI" id="CHEBI:11851"/>
    </ligand>
</feature>
<comment type="subcellular location">
    <subcellularLocation>
        <location evidence="8">Cytoplasm</location>
    </subcellularLocation>
</comment>
<dbReference type="CDD" id="cd06557">
    <property type="entry name" value="KPHMT-like"/>
    <property type="match status" value="1"/>
</dbReference>
<reference evidence="12 13" key="1">
    <citation type="submission" date="2012-12" db="EMBL/GenBank/DDBJ databases">
        <title>Genome assembly of Marinobacter sp. AK21.</title>
        <authorList>
            <person name="Khatri I."/>
            <person name="Kumar R."/>
            <person name="Vaidya B."/>
            <person name="Subramanian S."/>
            <person name="Pinnaka A."/>
        </authorList>
    </citation>
    <scope>NUCLEOTIDE SEQUENCE [LARGE SCALE GENOMIC DNA]</scope>
    <source>
        <strain evidence="12 13">AK21</strain>
    </source>
</reference>
<gene>
    <name evidence="8" type="primary">panB</name>
    <name evidence="12" type="ORF">D777_03492</name>
</gene>
<dbReference type="GO" id="GO:0015940">
    <property type="term" value="P:pantothenate biosynthetic process"/>
    <property type="evidence" value="ECO:0007669"/>
    <property type="project" value="UniProtKB-UniRule"/>
</dbReference>
<dbReference type="InterPro" id="IPR015813">
    <property type="entry name" value="Pyrv/PenolPyrv_kinase-like_dom"/>
</dbReference>
<feature type="binding site" evidence="8 10">
    <location>
        <position position="111"/>
    </location>
    <ligand>
        <name>3-methyl-2-oxobutanoate</name>
        <dbReference type="ChEBI" id="CHEBI:11851"/>
    </ligand>
</feature>
<dbReference type="STRING" id="1137280.D777_03492"/>
<evidence type="ECO:0000256" key="2">
    <source>
        <dbReference type="ARBA" id="ARBA00008676"/>
    </source>
</evidence>
<proteinExistence type="inferred from homology"/>
<dbReference type="InterPro" id="IPR003700">
    <property type="entry name" value="Pantoate_hydroxy_MeTrfase"/>
</dbReference>
<name>A0A072MYI5_9GAMM</name>
<evidence type="ECO:0000256" key="7">
    <source>
        <dbReference type="ARBA" id="ARBA00056497"/>
    </source>
</evidence>
<dbReference type="GO" id="GO:0005737">
    <property type="term" value="C:cytoplasm"/>
    <property type="evidence" value="ECO:0007669"/>
    <property type="project" value="UniProtKB-SubCell"/>
</dbReference>
<dbReference type="GO" id="GO:0008168">
    <property type="term" value="F:methyltransferase activity"/>
    <property type="evidence" value="ECO:0007669"/>
    <property type="project" value="UniProtKB-KW"/>
</dbReference>
<dbReference type="Proteomes" id="UP000035057">
    <property type="component" value="Unassembled WGS sequence"/>
</dbReference>
<dbReference type="UniPathway" id="UPA00028">
    <property type="reaction ID" value="UER00003"/>
</dbReference>
<keyword evidence="4 8" id="KW-0566">Pantothenate biosynthesis</keyword>
<dbReference type="PATRIC" id="fig|1137280.3.peg.3310"/>
<evidence type="ECO:0000256" key="5">
    <source>
        <dbReference type="ARBA" id="ARBA00022679"/>
    </source>
</evidence>
<dbReference type="GO" id="GO:0032259">
    <property type="term" value="P:methylation"/>
    <property type="evidence" value="ECO:0007669"/>
    <property type="project" value="UniProtKB-KW"/>
</dbReference>
<dbReference type="HAMAP" id="MF_00156">
    <property type="entry name" value="PanB"/>
    <property type="match status" value="1"/>
</dbReference>
<keyword evidence="5 8" id="KW-0808">Transferase</keyword>
<keyword evidence="8 11" id="KW-0460">Magnesium</keyword>
<dbReference type="EMBL" id="ANIE01000009">
    <property type="protein sequence ID" value="KEF30316.1"/>
    <property type="molecule type" value="Genomic_DNA"/>
</dbReference>
<comment type="cofactor">
    <cofactor evidence="8 11">
        <name>Mg(2+)</name>
        <dbReference type="ChEBI" id="CHEBI:18420"/>
    </cofactor>
    <text evidence="8 11">Binds 1 Mg(2+) ion per subunit.</text>
</comment>
<keyword evidence="6 8" id="KW-0479">Metal-binding</keyword>